<gene>
    <name evidence="1" type="ORF">EDB92DRAFT_1879375</name>
</gene>
<comment type="caution">
    <text evidence="1">The sequence shown here is derived from an EMBL/GenBank/DDBJ whole genome shotgun (WGS) entry which is preliminary data.</text>
</comment>
<dbReference type="Proteomes" id="UP001201163">
    <property type="component" value="Unassembled WGS sequence"/>
</dbReference>
<sequence>MQKCPRRADVLFSECAISMSLTRPRATARLELRISCRQLNRQLSSMTRICNHFSQSLASVKDLRIEVTRTPSGQDSTNSERWTEFLRSFRGAERLHVAGELATDILHALRPAAGEPTNDAFPALTNLYVIGPRSGALQDAVRSIITPRKLSGSPIVGKYINADSRKDKILPESTAEDDEATRKLPTRTRTCRYCNLRFEERQDFIRHPRHRAPAEECEEWCRLCCSPWSQCLFASRRRLPRYRPPNVWPSNALPPDNSSSAIDRVVMWLGNSVPAHPPAPLYPLRLEIPTTPSHISETRSTRRPAKSQRVYQRFIPSLRSLGHLLSSRLRRWTEVAESSNDQLEPLDVWSVIENEMMV</sequence>
<reference evidence="1" key="1">
    <citation type="submission" date="2022-01" db="EMBL/GenBank/DDBJ databases">
        <title>Comparative genomics reveals a dynamic genome evolution in the ectomycorrhizal milk-cap (Lactarius) mushrooms.</title>
        <authorList>
            <consortium name="DOE Joint Genome Institute"/>
            <person name="Lebreton A."/>
            <person name="Tang N."/>
            <person name="Kuo A."/>
            <person name="LaButti K."/>
            <person name="Drula E."/>
            <person name="Barry K."/>
            <person name="Clum A."/>
            <person name="Lipzen A."/>
            <person name="Mousain D."/>
            <person name="Ng V."/>
            <person name="Wang R."/>
            <person name="Wang X."/>
            <person name="Dai Y."/>
            <person name="Henrissat B."/>
            <person name="Grigoriev I.V."/>
            <person name="Guerin-Laguette A."/>
            <person name="Yu F."/>
            <person name="Martin F.M."/>
        </authorList>
    </citation>
    <scope>NUCLEOTIDE SEQUENCE</scope>
    <source>
        <strain evidence="1">QP</strain>
    </source>
</reference>
<dbReference type="EMBL" id="JAKELL010000054">
    <property type="protein sequence ID" value="KAH8986493.1"/>
    <property type="molecule type" value="Genomic_DNA"/>
</dbReference>
<accession>A0AAD4LD26</accession>
<keyword evidence="2" id="KW-1185">Reference proteome</keyword>
<proteinExistence type="predicted"/>
<organism evidence="1 2">
    <name type="scientific">Lactarius akahatsu</name>
    <dbReference type="NCBI Taxonomy" id="416441"/>
    <lineage>
        <taxon>Eukaryota</taxon>
        <taxon>Fungi</taxon>
        <taxon>Dikarya</taxon>
        <taxon>Basidiomycota</taxon>
        <taxon>Agaricomycotina</taxon>
        <taxon>Agaricomycetes</taxon>
        <taxon>Russulales</taxon>
        <taxon>Russulaceae</taxon>
        <taxon>Lactarius</taxon>
    </lineage>
</organism>
<name>A0AAD4LD26_9AGAM</name>
<dbReference type="AlphaFoldDB" id="A0AAD4LD26"/>
<evidence type="ECO:0000313" key="1">
    <source>
        <dbReference type="EMBL" id="KAH8986493.1"/>
    </source>
</evidence>
<evidence type="ECO:0000313" key="2">
    <source>
        <dbReference type="Proteomes" id="UP001201163"/>
    </source>
</evidence>
<protein>
    <submittedName>
        <fullName evidence="1">Uncharacterized protein</fullName>
    </submittedName>
</protein>